<proteinExistence type="predicted"/>
<gene>
    <name evidence="1" type="ORF">H8K36_04715</name>
</gene>
<dbReference type="EMBL" id="JACOFZ010000001">
    <property type="protein sequence ID" value="MBC3880665.1"/>
    <property type="molecule type" value="Genomic_DNA"/>
</dbReference>
<reference evidence="1" key="1">
    <citation type="submission" date="2020-08" db="EMBL/GenBank/DDBJ databases">
        <title>Novel species isolated from subtropical streams in China.</title>
        <authorList>
            <person name="Lu H."/>
        </authorList>
    </citation>
    <scope>NUCLEOTIDE SEQUENCE</scope>
    <source>
        <strain evidence="1">LX22W</strain>
    </source>
</reference>
<dbReference type="AlphaFoldDB" id="A0A923KKD1"/>
<accession>A0A923KKD1</accession>
<protein>
    <submittedName>
        <fullName evidence="1">DUF4177 domain-containing protein</fullName>
    </submittedName>
</protein>
<name>A0A923KKD1_9BURK</name>
<organism evidence="1 2">
    <name type="scientific">Undibacterium nitidum</name>
    <dbReference type="NCBI Taxonomy" id="2762298"/>
    <lineage>
        <taxon>Bacteria</taxon>
        <taxon>Pseudomonadati</taxon>
        <taxon>Pseudomonadota</taxon>
        <taxon>Betaproteobacteria</taxon>
        <taxon>Burkholderiales</taxon>
        <taxon>Oxalobacteraceae</taxon>
        <taxon>Undibacterium</taxon>
    </lineage>
</organism>
<sequence>MSSAGFTRPTILEPNLRKFVMKEYKTVNLEFKSGFLTKGDPDIQTALNEHASEGWRLIQILEPSNTMGEISKYILILERDR</sequence>
<dbReference type="Pfam" id="PF13783">
    <property type="entry name" value="DUF4177"/>
    <property type="match status" value="1"/>
</dbReference>
<comment type="caution">
    <text evidence="1">The sequence shown here is derived from an EMBL/GenBank/DDBJ whole genome shotgun (WGS) entry which is preliminary data.</text>
</comment>
<keyword evidence="2" id="KW-1185">Reference proteome</keyword>
<dbReference type="InterPro" id="IPR025234">
    <property type="entry name" value="YjzH-like"/>
</dbReference>
<dbReference type="Proteomes" id="UP000627446">
    <property type="component" value="Unassembled WGS sequence"/>
</dbReference>
<evidence type="ECO:0000313" key="1">
    <source>
        <dbReference type="EMBL" id="MBC3880665.1"/>
    </source>
</evidence>
<evidence type="ECO:0000313" key="2">
    <source>
        <dbReference type="Proteomes" id="UP000627446"/>
    </source>
</evidence>